<evidence type="ECO:0000313" key="3">
    <source>
        <dbReference type="EMBL" id="AFZ69392.1"/>
    </source>
</evidence>
<organism evidence="3 4">
    <name type="scientific">Deinococcus peraridilitoris (strain DSM 19664 / LMG 22246 / CIP 109416 / KR-200)</name>
    <dbReference type="NCBI Taxonomy" id="937777"/>
    <lineage>
        <taxon>Bacteria</taxon>
        <taxon>Thermotogati</taxon>
        <taxon>Deinococcota</taxon>
        <taxon>Deinococci</taxon>
        <taxon>Deinococcales</taxon>
        <taxon>Deinococcaceae</taxon>
        <taxon>Deinococcus</taxon>
    </lineage>
</organism>
<dbReference type="Proteomes" id="UP000010467">
    <property type="component" value="Plasmid pDEIPE01"/>
</dbReference>
<dbReference type="RefSeq" id="WP_015231294.1">
    <property type="nucleotide sequence ID" value="NC_019789.1"/>
</dbReference>
<dbReference type="HOGENOM" id="CLU_029608_5_1_0"/>
<sequence>MNALLLPPTLSIDRSYQHHGGLLLHLHGTSTQVCCPACGQPSHHIHSHYTRAPDDAPLGEQRVKWLLHVRRFRCLNPNCARQTFAEPWPELLKPHAQRTTRLQAAQTSVALALGGEASARLLIQLRMPTSPDSLLRAIRAQPLPEFNTPRVLGVDDFSFRKGKTFGALLVDLEQHCVIDVLKDRSAETLATWLQAHPGVEIVSRDRSPEFARGIAAGAPNAKQIADRWHLLSNLGTAVEHWLSRHRRSLLVREENAPSLPLPNPNDGAEAQKATDNWYMRHQQSVFERRAERLAKYEHAVELYEQGFSYRSIARQVGLSRSTITVWLALGHFPERKKPLADLSAFVPYIVERWDTPDLQVNQLCNELEERGYQGSRTSVYIAVQWLKRGVLEYSGYAEPAVPESKLAGLYTPRQGMWMFVRDAPKLSESEARRLALLHENIPVSVGVYDLAQRFVELVHQQGEDHAQRFAAWLSDAKASVASELRRFAKGLAADYDAVLAAFTEPWSNGQTEGQVTRLKYLKRQMYGRAKFDLLRARVLLA</sequence>
<dbReference type="InterPro" id="IPR029261">
    <property type="entry name" value="Transposase_Znf"/>
</dbReference>
<dbReference type="OrthoDB" id="8949337at2"/>
<keyword evidence="3" id="KW-0614">Plasmid</keyword>
<feature type="domain" description="Transposase IS204/IS1001/IS1096/IS1165 DDE" evidence="1">
    <location>
        <begin position="152"/>
        <end position="294"/>
    </location>
</feature>
<feature type="domain" description="Transposase IS204/IS1001/IS1096/IS1165 zinc-finger" evidence="2">
    <location>
        <begin position="33"/>
        <end position="75"/>
    </location>
</feature>
<gene>
    <name evidence="3" type="ordered locus">Deipe_3997</name>
</gene>
<dbReference type="PANTHER" id="PTHR33498">
    <property type="entry name" value="TRANSPOSASE FOR INSERTION SEQUENCE ELEMENT IS1557"/>
    <property type="match status" value="1"/>
</dbReference>
<dbReference type="NCBIfam" id="NF033550">
    <property type="entry name" value="transpos_ISL3"/>
    <property type="match status" value="1"/>
</dbReference>
<dbReference type="PANTHER" id="PTHR33498:SF1">
    <property type="entry name" value="TRANSPOSASE FOR INSERTION SEQUENCE ELEMENT IS1557"/>
    <property type="match status" value="1"/>
</dbReference>
<dbReference type="Pfam" id="PF13384">
    <property type="entry name" value="HTH_23"/>
    <property type="match status" value="1"/>
</dbReference>
<accession>L0A882</accession>
<geneLocation type="plasmid" evidence="3 4">
    <name>pDEIPE01</name>
</geneLocation>
<dbReference type="Pfam" id="PF01610">
    <property type="entry name" value="DDE_Tnp_ISL3"/>
    <property type="match status" value="2"/>
</dbReference>
<dbReference type="Pfam" id="PF14690">
    <property type="entry name" value="Zn_ribbon_ISL3"/>
    <property type="match status" value="1"/>
</dbReference>
<dbReference type="InterPro" id="IPR002560">
    <property type="entry name" value="Transposase_DDE"/>
</dbReference>
<name>L0A882_DEIPD</name>
<protein>
    <submittedName>
        <fullName evidence="3">Transposase family protein</fullName>
    </submittedName>
</protein>
<feature type="domain" description="Transposase IS204/IS1001/IS1096/IS1165 DDE" evidence="1">
    <location>
        <begin position="414"/>
        <end position="538"/>
    </location>
</feature>
<dbReference type="Gene3D" id="1.10.10.60">
    <property type="entry name" value="Homeodomain-like"/>
    <property type="match status" value="1"/>
</dbReference>
<dbReference type="InterPro" id="IPR047951">
    <property type="entry name" value="Transpos_ISL3"/>
</dbReference>
<evidence type="ECO:0000259" key="2">
    <source>
        <dbReference type="Pfam" id="PF14690"/>
    </source>
</evidence>
<evidence type="ECO:0000313" key="4">
    <source>
        <dbReference type="Proteomes" id="UP000010467"/>
    </source>
</evidence>
<dbReference type="AlphaFoldDB" id="L0A882"/>
<evidence type="ECO:0000259" key="1">
    <source>
        <dbReference type="Pfam" id="PF01610"/>
    </source>
</evidence>
<dbReference type="EMBL" id="CP003383">
    <property type="protein sequence ID" value="AFZ69392.1"/>
    <property type="molecule type" value="Genomic_DNA"/>
</dbReference>
<keyword evidence="4" id="KW-1185">Reference proteome</keyword>
<reference evidence="4" key="1">
    <citation type="submission" date="2012-03" db="EMBL/GenBank/DDBJ databases">
        <title>Complete sequence of plasmid 1 of Deinococcus peraridilitoris DSM 19664.</title>
        <authorList>
            <person name="Lucas S."/>
            <person name="Copeland A."/>
            <person name="Lapidus A."/>
            <person name="Glavina del Rio T."/>
            <person name="Dalin E."/>
            <person name="Tice H."/>
            <person name="Bruce D."/>
            <person name="Goodwin L."/>
            <person name="Pitluck S."/>
            <person name="Peters L."/>
            <person name="Mikhailova N."/>
            <person name="Lu M."/>
            <person name="Kyrpides N."/>
            <person name="Mavromatis K."/>
            <person name="Ivanova N."/>
            <person name="Brettin T."/>
            <person name="Detter J.C."/>
            <person name="Han C."/>
            <person name="Larimer F."/>
            <person name="Land M."/>
            <person name="Hauser L."/>
            <person name="Markowitz V."/>
            <person name="Cheng J.-F."/>
            <person name="Hugenholtz P."/>
            <person name="Woyke T."/>
            <person name="Wu D."/>
            <person name="Pukall R."/>
            <person name="Steenblock K."/>
            <person name="Brambilla E."/>
            <person name="Klenk H.-P."/>
            <person name="Eisen J.A."/>
        </authorList>
    </citation>
    <scope>NUCLEOTIDE SEQUENCE [LARGE SCALE GENOMIC DNA]</scope>
    <source>
        <strain evidence="4">DSM 19664 / LMG 22246 / CIP 109416 / KR-200</strain>
        <plasmid evidence="4">Plasmid pDEIPE01</plasmid>
    </source>
</reference>
<proteinExistence type="predicted"/>
<dbReference type="PATRIC" id="fig|937777.3.peg.4013"/>
<dbReference type="KEGG" id="dpd:Deipe_3997"/>